<dbReference type="InterPro" id="IPR008878">
    <property type="entry name" value="Transposase_IS66_Orf2"/>
</dbReference>
<gene>
    <name evidence="1" type="ORF">DXD84_04590</name>
</gene>
<dbReference type="PANTHER" id="PTHR36455:SF1">
    <property type="entry name" value="BLR8292 PROTEIN"/>
    <property type="match status" value="1"/>
</dbReference>
<dbReference type="AlphaFoldDB" id="A0A3E4F833"/>
<protein>
    <submittedName>
        <fullName evidence="1">Transposase</fullName>
    </submittedName>
</protein>
<accession>A0A3E4F833</accession>
<reference evidence="1 2" key="1">
    <citation type="submission" date="2018-08" db="EMBL/GenBank/DDBJ databases">
        <title>A genome reference for cultivated species of the human gut microbiota.</title>
        <authorList>
            <person name="Zou Y."/>
            <person name="Xue W."/>
            <person name="Luo G."/>
        </authorList>
    </citation>
    <scope>NUCLEOTIDE SEQUENCE [LARGE SCALE GENOMIC DNA]</scope>
    <source>
        <strain evidence="1 2">TM09-19AC</strain>
    </source>
</reference>
<proteinExistence type="predicted"/>
<comment type="caution">
    <text evidence="1">The sequence shown here is derived from an EMBL/GenBank/DDBJ whole genome shotgun (WGS) entry which is preliminary data.</text>
</comment>
<dbReference type="Proteomes" id="UP000260664">
    <property type="component" value="Unassembled WGS sequence"/>
</dbReference>
<dbReference type="PANTHER" id="PTHR36455">
    <property type="match status" value="1"/>
</dbReference>
<evidence type="ECO:0000313" key="2">
    <source>
        <dbReference type="Proteomes" id="UP000260664"/>
    </source>
</evidence>
<dbReference type="Pfam" id="PF05717">
    <property type="entry name" value="TnpB_IS66"/>
    <property type="match status" value="1"/>
</dbReference>
<dbReference type="RefSeq" id="WP_117494622.1">
    <property type="nucleotide sequence ID" value="NZ_QSOI01000004.1"/>
</dbReference>
<dbReference type="EMBL" id="QSOI01000004">
    <property type="protein sequence ID" value="RGI85366.1"/>
    <property type="molecule type" value="Genomic_DNA"/>
</dbReference>
<organism evidence="1 2">
    <name type="scientific">Dorea formicigenerans</name>
    <dbReference type="NCBI Taxonomy" id="39486"/>
    <lineage>
        <taxon>Bacteria</taxon>
        <taxon>Bacillati</taxon>
        <taxon>Bacillota</taxon>
        <taxon>Clostridia</taxon>
        <taxon>Lachnospirales</taxon>
        <taxon>Lachnospiraceae</taxon>
        <taxon>Dorea</taxon>
    </lineage>
</organism>
<evidence type="ECO:0000313" key="1">
    <source>
        <dbReference type="EMBL" id="RGI85366.1"/>
    </source>
</evidence>
<dbReference type="NCBIfam" id="NF033819">
    <property type="entry name" value="IS66_TnpB"/>
    <property type="match status" value="1"/>
</dbReference>
<sequence>MLADISNVDAIYTVCGRTDMRKSIDGLCAIIQDQFSMEIDHALYLFCGRRCDRIKAILKEPDGIVMIYKRLTAQGSYRWPRNKSEVRNLTWREFDWLMSGIDIEQPKAIKTSCAR</sequence>
<name>A0A3E4F833_9FIRM</name>